<dbReference type="GO" id="GO:0016887">
    <property type="term" value="F:ATP hydrolysis activity"/>
    <property type="evidence" value="ECO:0007669"/>
    <property type="project" value="InterPro"/>
</dbReference>
<keyword evidence="2" id="KW-0547">Nucleotide-binding</keyword>
<dbReference type="OrthoDB" id="4408248at2"/>
<evidence type="ECO:0000313" key="5">
    <source>
        <dbReference type="EMBL" id="TFW14978.1"/>
    </source>
</evidence>
<dbReference type="Pfam" id="PF00005">
    <property type="entry name" value="ABC_tran"/>
    <property type="match status" value="1"/>
</dbReference>
<dbReference type="GO" id="GO:0005524">
    <property type="term" value="F:ATP binding"/>
    <property type="evidence" value="ECO:0007669"/>
    <property type="project" value="UniProtKB-KW"/>
</dbReference>
<keyword evidence="3 5" id="KW-0067">ATP-binding</keyword>
<evidence type="ECO:0000256" key="2">
    <source>
        <dbReference type="ARBA" id="ARBA00022741"/>
    </source>
</evidence>
<dbReference type="SMART" id="SM00382">
    <property type="entry name" value="AAA"/>
    <property type="match status" value="1"/>
</dbReference>
<evidence type="ECO:0000256" key="1">
    <source>
        <dbReference type="ARBA" id="ARBA00022475"/>
    </source>
</evidence>
<protein>
    <submittedName>
        <fullName evidence="5">ATP-binding cassette domain-containing protein</fullName>
    </submittedName>
</protein>
<dbReference type="SUPFAM" id="SSF52540">
    <property type="entry name" value="P-loop containing nucleoside triphosphate hydrolases"/>
    <property type="match status" value="1"/>
</dbReference>
<dbReference type="InterPro" id="IPR027417">
    <property type="entry name" value="P-loop_NTPase"/>
</dbReference>
<dbReference type="PANTHER" id="PTHR43119:SF1">
    <property type="entry name" value="ABC TRANSPORTER DOMAIN-CONTAINING PROTEIN"/>
    <property type="match status" value="1"/>
</dbReference>
<dbReference type="PROSITE" id="PS50893">
    <property type="entry name" value="ABC_TRANSPORTER_2"/>
    <property type="match status" value="1"/>
</dbReference>
<keyword evidence="1" id="KW-0472">Membrane</keyword>
<sequence>MQPPASPRPAPRLQVHQLQSALAGPYSFALAAGQCLTISGPSGSGKSLLLRMLCDLDPNTGEALLDGLPRSGMSAPAWRAQVVYQPAEPAWWLPAAGEHFTPGHMARVRELLPQLKLSPALLETETSRLSTGERQRMALIRSLACGPKVLLLDEPTAALDPEAVAATEALLQREVAAGLSLILVTHSSAQARTLGHRHMTMRERILHEDAA</sequence>
<name>A0A4Y9S636_9BURK</name>
<feature type="domain" description="ABC transporter" evidence="4">
    <location>
        <begin position="7"/>
        <end position="211"/>
    </location>
</feature>
<keyword evidence="6" id="KW-1185">Reference proteome</keyword>
<evidence type="ECO:0000259" key="4">
    <source>
        <dbReference type="PROSITE" id="PS50893"/>
    </source>
</evidence>
<comment type="caution">
    <text evidence="5">The sequence shown here is derived from an EMBL/GenBank/DDBJ whole genome shotgun (WGS) entry which is preliminary data.</text>
</comment>
<dbReference type="Gene3D" id="3.40.50.300">
    <property type="entry name" value="P-loop containing nucleotide triphosphate hydrolases"/>
    <property type="match status" value="1"/>
</dbReference>
<reference evidence="5 6" key="1">
    <citation type="submission" date="2019-03" db="EMBL/GenBank/DDBJ databases">
        <title>Draft Genome Sequence of Duganella callidus sp. nov., a Novel Duganella Species Isolated from Cultivated Soil.</title>
        <authorList>
            <person name="Raths R."/>
            <person name="Peta V."/>
            <person name="Bucking H."/>
        </authorList>
    </citation>
    <scope>NUCLEOTIDE SEQUENCE [LARGE SCALE GENOMIC DNA]</scope>
    <source>
        <strain evidence="5 6">DN04</strain>
    </source>
</reference>
<dbReference type="InterPro" id="IPR003439">
    <property type="entry name" value="ABC_transporter-like_ATP-bd"/>
</dbReference>
<organism evidence="5 6">
    <name type="scientific">Duganella callida</name>
    <dbReference type="NCBI Taxonomy" id="2561932"/>
    <lineage>
        <taxon>Bacteria</taxon>
        <taxon>Pseudomonadati</taxon>
        <taxon>Pseudomonadota</taxon>
        <taxon>Betaproteobacteria</taxon>
        <taxon>Burkholderiales</taxon>
        <taxon>Oxalobacteraceae</taxon>
        <taxon>Telluria group</taxon>
        <taxon>Duganella</taxon>
    </lineage>
</organism>
<gene>
    <name evidence="5" type="ORF">E4L98_27285</name>
</gene>
<evidence type="ECO:0000313" key="6">
    <source>
        <dbReference type="Proteomes" id="UP000297729"/>
    </source>
</evidence>
<keyword evidence="1" id="KW-1003">Cell membrane</keyword>
<accession>A0A4Y9S636</accession>
<dbReference type="AlphaFoldDB" id="A0A4Y9S636"/>
<dbReference type="InterPro" id="IPR003593">
    <property type="entry name" value="AAA+_ATPase"/>
</dbReference>
<dbReference type="Proteomes" id="UP000297729">
    <property type="component" value="Unassembled WGS sequence"/>
</dbReference>
<proteinExistence type="predicted"/>
<dbReference type="EMBL" id="SPVG01000260">
    <property type="protein sequence ID" value="TFW14978.1"/>
    <property type="molecule type" value="Genomic_DNA"/>
</dbReference>
<dbReference type="RefSeq" id="WP_135204678.1">
    <property type="nucleotide sequence ID" value="NZ_SPVG01000260.1"/>
</dbReference>
<dbReference type="PANTHER" id="PTHR43119">
    <property type="entry name" value="ABC TRANSPORT PROTEIN ATP-BINDING COMPONENT-RELATED"/>
    <property type="match status" value="1"/>
</dbReference>
<evidence type="ECO:0000256" key="3">
    <source>
        <dbReference type="ARBA" id="ARBA00022840"/>
    </source>
</evidence>